<dbReference type="PROSITE" id="PS50885">
    <property type="entry name" value="HAMP"/>
    <property type="match status" value="1"/>
</dbReference>
<evidence type="ECO:0000313" key="13">
    <source>
        <dbReference type="Proteomes" id="UP000192907"/>
    </source>
</evidence>
<accession>A0A1Y6BMX9</accession>
<comment type="subcellular location">
    <subcellularLocation>
        <location evidence="2">Membrane</location>
    </subcellularLocation>
</comment>
<proteinExistence type="predicted"/>
<keyword evidence="9" id="KW-1133">Transmembrane helix</keyword>
<dbReference type="GO" id="GO:0007234">
    <property type="term" value="P:osmosensory signaling via phosphorelay pathway"/>
    <property type="evidence" value="ECO:0007669"/>
    <property type="project" value="TreeGrafter"/>
</dbReference>
<feature type="domain" description="HPt" evidence="11">
    <location>
        <begin position="521"/>
        <end position="620"/>
    </location>
</feature>
<evidence type="ECO:0000256" key="6">
    <source>
        <dbReference type="ARBA" id="ARBA00022777"/>
    </source>
</evidence>
<dbReference type="PROSITE" id="PS50894">
    <property type="entry name" value="HPT"/>
    <property type="match status" value="1"/>
</dbReference>
<keyword evidence="5" id="KW-0808">Transferase</keyword>
<dbReference type="InterPro" id="IPR036641">
    <property type="entry name" value="HPT_dom_sf"/>
</dbReference>
<evidence type="ECO:0000256" key="9">
    <source>
        <dbReference type="SAM" id="Phobius"/>
    </source>
</evidence>
<dbReference type="InterPro" id="IPR003660">
    <property type="entry name" value="HAMP_dom"/>
</dbReference>
<evidence type="ECO:0000256" key="2">
    <source>
        <dbReference type="ARBA" id="ARBA00004370"/>
    </source>
</evidence>
<dbReference type="GO" id="GO:0030295">
    <property type="term" value="F:protein kinase activator activity"/>
    <property type="evidence" value="ECO:0007669"/>
    <property type="project" value="TreeGrafter"/>
</dbReference>
<dbReference type="Gene3D" id="1.20.120.160">
    <property type="entry name" value="HPT domain"/>
    <property type="match status" value="1"/>
</dbReference>
<dbReference type="SUPFAM" id="SSF47226">
    <property type="entry name" value="Histidine-containing phosphotransfer domain, HPT domain"/>
    <property type="match status" value="1"/>
</dbReference>
<dbReference type="Gene3D" id="6.10.340.10">
    <property type="match status" value="1"/>
</dbReference>
<dbReference type="InterPro" id="IPR050351">
    <property type="entry name" value="BphY/WalK/GraS-like"/>
</dbReference>
<organism evidence="12 13">
    <name type="scientific">Pseudobacteriovorax antillogorgiicola</name>
    <dbReference type="NCBI Taxonomy" id="1513793"/>
    <lineage>
        <taxon>Bacteria</taxon>
        <taxon>Pseudomonadati</taxon>
        <taxon>Bdellovibrionota</taxon>
        <taxon>Oligoflexia</taxon>
        <taxon>Oligoflexales</taxon>
        <taxon>Pseudobacteriovoracaceae</taxon>
        <taxon>Pseudobacteriovorax</taxon>
    </lineage>
</organism>
<dbReference type="SMART" id="SM00387">
    <property type="entry name" value="HATPase_c"/>
    <property type="match status" value="1"/>
</dbReference>
<dbReference type="InterPro" id="IPR004358">
    <property type="entry name" value="Sig_transdc_His_kin-like_C"/>
</dbReference>
<evidence type="ECO:0000256" key="8">
    <source>
        <dbReference type="SAM" id="MobiDB-lite"/>
    </source>
</evidence>
<evidence type="ECO:0000256" key="4">
    <source>
        <dbReference type="ARBA" id="ARBA00022553"/>
    </source>
</evidence>
<dbReference type="InterPro" id="IPR036890">
    <property type="entry name" value="HATPase_C_sf"/>
</dbReference>
<dbReference type="RefSeq" id="WP_143478160.1">
    <property type="nucleotide sequence ID" value="NZ_FWZT01000006.1"/>
</dbReference>
<dbReference type="SUPFAM" id="SSF55785">
    <property type="entry name" value="PYP-like sensor domain (PAS domain)"/>
    <property type="match status" value="1"/>
</dbReference>
<dbReference type="GO" id="GO:0000155">
    <property type="term" value="F:phosphorelay sensor kinase activity"/>
    <property type="evidence" value="ECO:0007669"/>
    <property type="project" value="UniProtKB-ARBA"/>
</dbReference>
<dbReference type="EC" id="2.7.13.3" evidence="3"/>
<dbReference type="SUPFAM" id="SSF158472">
    <property type="entry name" value="HAMP domain-like"/>
    <property type="match status" value="1"/>
</dbReference>
<dbReference type="Proteomes" id="UP000192907">
    <property type="component" value="Unassembled WGS sequence"/>
</dbReference>
<keyword evidence="6" id="KW-0418">Kinase</keyword>
<dbReference type="STRING" id="1513793.SAMN06296036_106241"/>
<evidence type="ECO:0000259" key="10">
    <source>
        <dbReference type="PROSITE" id="PS50885"/>
    </source>
</evidence>
<dbReference type="EMBL" id="FWZT01000006">
    <property type="protein sequence ID" value="SMF19110.1"/>
    <property type="molecule type" value="Genomic_DNA"/>
</dbReference>
<evidence type="ECO:0000256" key="5">
    <source>
        <dbReference type="ARBA" id="ARBA00022679"/>
    </source>
</evidence>
<reference evidence="13" key="1">
    <citation type="submission" date="2017-04" db="EMBL/GenBank/DDBJ databases">
        <authorList>
            <person name="Varghese N."/>
            <person name="Submissions S."/>
        </authorList>
    </citation>
    <scope>NUCLEOTIDE SEQUENCE [LARGE SCALE GENOMIC DNA]</scope>
    <source>
        <strain evidence="13">RKEM611</strain>
    </source>
</reference>
<dbReference type="GO" id="GO:0000156">
    <property type="term" value="F:phosphorelay response regulator activity"/>
    <property type="evidence" value="ECO:0007669"/>
    <property type="project" value="TreeGrafter"/>
</dbReference>
<dbReference type="AlphaFoldDB" id="A0A1Y6BMX9"/>
<dbReference type="PANTHER" id="PTHR42878">
    <property type="entry name" value="TWO-COMPONENT HISTIDINE KINASE"/>
    <property type="match status" value="1"/>
</dbReference>
<dbReference type="Gene3D" id="3.30.565.10">
    <property type="entry name" value="Histidine kinase-like ATPase, C-terminal domain"/>
    <property type="match status" value="1"/>
</dbReference>
<dbReference type="InterPro" id="IPR035965">
    <property type="entry name" value="PAS-like_dom_sf"/>
</dbReference>
<feature type="modified residue" description="Phosphohistidine" evidence="7">
    <location>
        <position position="560"/>
    </location>
</feature>
<comment type="catalytic activity">
    <reaction evidence="1">
        <text>ATP + protein L-histidine = ADP + protein N-phospho-L-histidine.</text>
        <dbReference type="EC" id="2.7.13.3"/>
    </reaction>
</comment>
<keyword evidence="9" id="KW-0812">Transmembrane</keyword>
<dbReference type="CDD" id="cd06225">
    <property type="entry name" value="HAMP"/>
    <property type="match status" value="1"/>
</dbReference>
<feature type="transmembrane region" description="Helical" evidence="9">
    <location>
        <begin position="273"/>
        <end position="294"/>
    </location>
</feature>
<dbReference type="PRINTS" id="PR00344">
    <property type="entry name" value="BCTRLSENSOR"/>
</dbReference>
<keyword evidence="9" id="KW-0472">Membrane</keyword>
<sequence>MLYRSIKTKISLSSLGVSVSSILIMLVIVLININQMIDGMSALYQEQSERTKTTIQENSEANIVKISKFYEDALVTKAINLLERDFLVLRGQFADNSIGWISNFLYNTYQLDGDLIHASFIAIQGDQPVVWYLINDRFPKGISLQRSSFDTGTKTLSGVSGSDNISIPYPTLQTILTSDGPRIKLLQQGNKEIEVYDVSTPIFDGDLSEFQDFKDNGEPIGFLHYQLTLKNMMASIESERKQAENAVNAQEEETQRLSERTQSLGDDLKIRSMMIVAGSGFIIIVLGLVTINLVTSAIIRPIVDLKDGAHRIAEGDYSTPLKATTNDEIGSLSRNFEFMRVQVKTFTDDLQGLVDARTQELKIALDDSREQRQKIAEIMEKIEQGILTFDQSFKIEPEYSGYLEKLFQLKEKEIVGQNVFDTLFANHQTSKDSWDQMKQSIQCSFKEEPLTWQINADHLIRDTRVVIDHEIKTFELDWTPIERDGLVERVMLSIRDLTEQKEMERRAKEADQENERMLRVISHYIQYDQKRTKQFLSQTIPRIEALDLFDDKRRVLRSLHTLKGDARVARFDDLAESIHRAESTLKAEDSAESTYNEMISSLKTLWLRDLNHYYKTIQLITSQDEKQDEQAKTILGAIDGVLTDLSDYVSKEGFWLESFSLSDEIITWKPAGLTMLTECIMHGLNNSVDHGYILAKKGDPHQPAGINLDVFTKRENDLIVIDIIDHGAGIDPKFAEHRAKSLGFVPNENETIFDVLFLDEVSSQTQATSRSGRGVGLAAVREIITELGGTASISSENGMTILRLKVPSDQLLTGRRQENQSAS</sequence>
<feature type="transmembrane region" description="Helical" evidence="9">
    <location>
        <begin position="12"/>
        <end position="33"/>
    </location>
</feature>
<dbReference type="Pfam" id="PF00672">
    <property type="entry name" value="HAMP"/>
    <property type="match status" value="1"/>
</dbReference>
<name>A0A1Y6BMX9_9BACT</name>
<keyword evidence="13" id="KW-1185">Reference proteome</keyword>
<evidence type="ECO:0000256" key="7">
    <source>
        <dbReference type="PROSITE-ProRule" id="PRU00110"/>
    </source>
</evidence>
<dbReference type="PANTHER" id="PTHR42878:SF12">
    <property type="entry name" value="SENSOR HISTIDINE KINASE YCBM"/>
    <property type="match status" value="1"/>
</dbReference>
<feature type="domain" description="HAMP" evidence="10">
    <location>
        <begin position="296"/>
        <end position="348"/>
    </location>
</feature>
<dbReference type="Pfam" id="PF02518">
    <property type="entry name" value="HATPase_c"/>
    <property type="match status" value="1"/>
</dbReference>
<dbReference type="Gene3D" id="3.30.450.20">
    <property type="entry name" value="PAS domain"/>
    <property type="match status" value="1"/>
</dbReference>
<evidence type="ECO:0000256" key="3">
    <source>
        <dbReference type="ARBA" id="ARBA00012438"/>
    </source>
</evidence>
<dbReference type="InterPro" id="IPR003594">
    <property type="entry name" value="HATPase_dom"/>
</dbReference>
<gene>
    <name evidence="12" type="ORF">SAMN06296036_106241</name>
</gene>
<feature type="region of interest" description="Disordered" evidence="8">
    <location>
        <begin position="241"/>
        <end position="260"/>
    </location>
</feature>
<keyword evidence="4 7" id="KW-0597">Phosphoprotein</keyword>
<evidence type="ECO:0000259" key="11">
    <source>
        <dbReference type="PROSITE" id="PS50894"/>
    </source>
</evidence>
<dbReference type="SUPFAM" id="SSF55874">
    <property type="entry name" value="ATPase domain of HSP90 chaperone/DNA topoisomerase II/histidine kinase"/>
    <property type="match status" value="1"/>
</dbReference>
<dbReference type="SMART" id="SM00304">
    <property type="entry name" value="HAMP"/>
    <property type="match status" value="1"/>
</dbReference>
<dbReference type="InterPro" id="IPR008207">
    <property type="entry name" value="Sig_transdc_His_kin_Hpt_dom"/>
</dbReference>
<protein>
    <recommendedName>
        <fullName evidence="3">histidine kinase</fullName>
        <ecNumber evidence="3">2.7.13.3</ecNumber>
    </recommendedName>
</protein>
<evidence type="ECO:0000256" key="1">
    <source>
        <dbReference type="ARBA" id="ARBA00000085"/>
    </source>
</evidence>
<dbReference type="GO" id="GO:0016020">
    <property type="term" value="C:membrane"/>
    <property type="evidence" value="ECO:0007669"/>
    <property type="project" value="UniProtKB-SubCell"/>
</dbReference>
<evidence type="ECO:0000313" key="12">
    <source>
        <dbReference type="EMBL" id="SMF19110.1"/>
    </source>
</evidence>